<gene>
    <name evidence="3" type="ORF">Daesc_010534</name>
</gene>
<evidence type="ECO:0000313" key="3">
    <source>
        <dbReference type="EMBL" id="KAK6948763.1"/>
    </source>
</evidence>
<dbReference type="InterPro" id="IPR020850">
    <property type="entry name" value="GED_dom"/>
</dbReference>
<dbReference type="Proteomes" id="UP001369815">
    <property type="component" value="Unassembled WGS sequence"/>
</dbReference>
<dbReference type="EMBL" id="JBANMG010000010">
    <property type="protein sequence ID" value="KAK6948763.1"/>
    <property type="molecule type" value="Genomic_DNA"/>
</dbReference>
<feature type="compositionally biased region" description="Acidic residues" evidence="1">
    <location>
        <begin position="65"/>
        <end position="77"/>
    </location>
</feature>
<feature type="region of interest" description="Disordered" evidence="1">
    <location>
        <begin position="51"/>
        <end position="91"/>
    </location>
</feature>
<dbReference type="PROSITE" id="PS51388">
    <property type="entry name" value="GED"/>
    <property type="match status" value="1"/>
</dbReference>
<keyword evidence="4" id="KW-1185">Reference proteome</keyword>
<name>A0AAX6M8G6_9PEZI</name>
<organism evidence="3 4">
    <name type="scientific">Daldinia eschscholtzii</name>
    <dbReference type="NCBI Taxonomy" id="292717"/>
    <lineage>
        <taxon>Eukaryota</taxon>
        <taxon>Fungi</taxon>
        <taxon>Dikarya</taxon>
        <taxon>Ascomycota</taxon>
        <taxon>Pezizomycotina</taxon>
        <taxon>Sordariomycetes</taxon>
        <taxon>Xylariomycetidae</taxon>
        <taxon>Xylariales</taxon>
        <taxon>Hypoxylaceae</taxon>
        <taxon>Daldinia</taxon>
    </lineage>
</organism>
<proteinExistence type="predicted"/>
<accession>A0AAX6M8G6</accession>
<evidence type="ECO:0000259" key="2">
    <source>
        <dbReference type="PROSITE" id="PS51388"/>
    </source>
</evidence>
<protein>
    <recommendedName>
        <fullName evidence="2">GED domain-containing protein</fullName>
    </recommendedName>
</protein>
<reference evidence="3 4" key="1">
    <citation type="journal article" date="2024" name="Front Chem Biol">
        <title>Unveiling the potential of Daldinia eschscholtzii MFLUCC 19-0629 through bioactivity and bioinformatics studies for enhanced sustainable agriculture production.</title>
        <authorList>
            <person name="Brooks S."/>
            <person name="Weaver J.A."/>
            <person name="Klomchit A."/>
            <person name="Alharthi S.A."/>
            <person name="Onlamun T."/>
            <person name="Nurani R."/>
            <person name="Vong T.K."/>
            <person name="Alberti F."/>
            <person name="Greco C."/>
        </authorList>
    </citation>
    <scope>NUCLEOTIDE SEQUENCE [LARGE SCALE GENOMIC DNA]</scope>
    <source>
        <strain evidence="3">MFLUCC 19-0629</strain>
    </source>
</reference>
<dbReference type="AlphaFoldDB" id="A0AAX6M8G6"/>
<evidence type="ECO:0000313" key="4">
    <source>
        <dbReference type="Proteomes" id="UP001369815"/>
    </source>
</evidence>
<evidence type="ECO:0000256" key="1">
    <source>
        <dbReference type="SAM" id="MobiDB-lite"/>
    </source>
</evidence>
<comment type="caution">
    <text evidence="3">The sequence shown here is derived from an EMBL/GenBank/DDBJ whole genome shotgun (WGS) entry which is preliminary data.</text>
</comment>
<feature type="domain" description="GED" evidence="2">
    <location>
        <begin position="1"/>
        <end position="45"/>
    </location>
</feature>
<sequence>MSPELVERIAGESQESRAMREELTKKIDVLQKGSDTCKRFVDSKLSADLGFRHPDDSTSLSENTETLEDLESGDDFPDLQTLSAEETFDED</sequence>